<dbReference type="InterPro" id="IPR036280">
    <property type="entry name" value="Multihaem_cyt_sf"/>
</dbReference>
<gene>
    <name evidence="1" type="ORF">SAMN04515666_11572</name>
</gene>
<reference evidence="2" key="1">
    <citation type="submission" date="2016-10" db="EMBL/GenBank/DDBJ databases">
        <authorList>
            <person name="Varghese N."/>
            <person name="Submissions S."/>
        </authorList>
    </citation>
    <scope>NUCLEOTIDE SEQUENCE [LARGE SCALE GENOMIC DNA]</scope>
    <source>
        <strain evidence="2">LMG 26383,CCUG 61248,R- 45681</strain>
    </source>
</reference>
<protein>
    <recommendedName>
        <fullName evidence="3">Isoquinoline 1-oxidoreductase subunit</fullName>
    </recommendedName>
</protein>
<keyword evidence="2" id="KW-1185">Reference proteome</keyword>
<name>A0A1H7ZT69_9HYPH</name>
<dbReference type="STRING" id="1036779.SAMN04515666_11572"/>
<dbReference type="EMBL" id="FOAN01000015">
    <property type="protein sequence ID" value="SEM60738.1"/>
    <property type="molecule type" value="Genomic_DNA"/>
</dbReference>
<evidence type="ECO:0000313" key="2">
    <source>
        <dbReference type="Proteomes" id="UP000199664"/>
    </source>
</evidence>
<dbReference type="Proteomes" id="UP000199664">
    <property type="component" value="Unassembled WGS sequence"/>
</dbReference>
<dbReference type="SUPFAM" id="SSF48695">
    <property type="entry name" value="Multiheme cytochromes"/>
    <property type="match status" value="1"/>
</dbReference>
<accession>A0A1H7ZT69</accession>
<proteinExistence type="predicted"/>
<evidence type="ECO:0008006" key="3">
    <source>
        <dbReference type="Google" id="ProtNLM"/>
    </source>
</evidence>
<evidence type="ECO:0000313" key="1">
    <source>
        <dbReference type="EMBL" id="SEM60738.1"/>
    </source>
</evidence>
<sequence length="223" mass="23354">MTARTVRLRSNLARTSLIGLVAAAAALFGIELLQSDNASAQPSPKALQDAAMFASIADANQRSVALFTEAGKVLQHPRCMNCHPATRRPTQAETMHPHVPPMFAGDLGTGAPGLPCATCHRQENTATLGAGIKTVPGAPHWGLAPASMAWQGRTLGQICAQIKDPARNGGRSLAQIKSHLAEDHLVGWAWHPGDGREPAPGTQVQFGKLIDAWIATGANCPSG</sequence>
<organism evidence="1 2">
    <name type="scientific">Bosea lupini</name>
    <dbReference type="NCBI Taxonomy" id="1036779"/>
    <lineage>
        <taxon>Bacteria</taxon>
        <taxon>Pseudomonadati</taxon>
        <taxon>Pseudomonadota</taxon>
        <taxon>Alphaproteobacteria</taxon>
        <taxon>Hyphomicrobiales</taxon>
        <taxon>Boseaceae</taxon>
        <taxon>Bosea</taxon>
    </lineage>
</organism>
<dbReference type="AlphaFoldDB" id="A0A1H7ZT69"/>